<evidence type="ECO:0000256" key="3">
    <source>
        <dbReference type="ARBA" id="ARBA00023085"/>
    </source>
</evidence>
<dbReference type="SUPFAM" id="SSF51126">
    <property type="entry name" value="Pectin lyase-like"/>
    <property type="match status" value="1"/>
</dbReference>
<dbReference type="Pfam" id="PF01095">
    <property type="entry name" value="Pectinesterase"/>
    <property type="match status" value="1"/>
</dbReference>
<dbReference type="PANTHER" id="PTHR31321">
    <property type="entry name" value="ACYL-COA THIOESTER HYDROLASE YBHC-RELATED"/>
    <property type="match status" value="1"/>
</dbReference>
<comment type="similarity">
    <text evidence="1">Belongs to the pectinesterase family.</text>
</comment>
<keyword evidence="2" id="KW-0378">Hydrolase</keyword>
<sequence length="316" mass="35973">MRNIVVCKEGNGDFTSIQDAIDSVRVLTLEPVSIYIKAGKYEEIVVIPDNKPDIHLIGEDVEKTIISHHLYAEMVDSKQKKLGTFRTPVVSIHADNIQLENITIENTAGYGKEIGQALALYVSGDRGVYQHVRLLGNQDTLYSSRGRQYFSNCYIEGHVDFIFGSGTVVFQHCEIHSLRDGYITASSAPKESTFGFIFFDCKLTGTAIDHSVYLGRPWRPFAQTTFIRTWMGSHIKREGWDNWSDKENEKTSRYYEGESYGPGSADEHRVNWATNLSDSDIEDITIEKIFESSDNWVPKETRKRLDQPRQALDDQE</sequence>
<evidence type="ECO:0000256" key="1">
    <source>
        <dbReference type="ARBA" id="ARBA00008891"/>
    </source>
</evidence>
<evidence type="ECO:0000259" key="4">
    <source>
        <dbReference type="Pfam" id="PF01095"/>
    </source>
</evidence>
<dbReference type="EMBL" id="JAOYEY010000043">
    <property type="protein sequence ID" value="MCV9886980.1"/>
    <property type="molecule type" value="Genomic_DNA"/>
</dbReference>
<dbReference type="InterPro" id="IPR012334">
    <property type="entry name" value="Pectin_lyas_fold"/>
</dbReference>
<dbReference type="RefSeq" id="WP_264143454.1">
    <property type="nucleotide sequence ID" value="NZ_JAOYEY010000043.1"/>
</dbReference>
<keyword evidence="3" id="KW-0063">Aspartyl esterase</keyword>
<evidence type="ECO:0000313" key="6">
    <source>
        <dbReference type="Proteomes" id="UP001526147"/>
    </source>
</evidence>
<proteinExistence type="inferred from homology"/>
<feature type="domain" description="Pectinesterase catalytic" evidence="4">
    <location>
        <begin position="3"/>
        <end position="286"/>
    </location>
</feature>
<dbReference type="InterPro" id="IPR000070">
    <property type="entry name" value="Pectinesterase_cat"/>
</dbReference>
<organism evidence="5 6">
    <name type="scientific">Metabacillus halosaccharovorans</name>
    <dbReference type="NCBI Taxonomy" id="930124"/>
    <lineage>
        <taxon>Bacteria</taxon>
        <taxon>Bacillati</taxon>
        <taxon>Bacillota</taxon>
        <taxon>Bacilli</taxon>
        <taxon>Bacillales</taxon>
        <taxon>Bacillaceae</taxon>
        <taxon>Metabacillus</taxon>
    </lineage>
</organism>
<reference evidence="5 6" key="1">
    <citation type="submission" date="2022-10" db="EMBL/GenBank/DDBJ databases">
        <title>Draft genome assembly of moderately radiation resistant bacterium Metabacillus halosaccharovorans.</title>
        <authorList>
            <person name="Pal S."/>
            <person name="Gopinathan A."/>
        </authorList>
    </citation>
    <scope>NUCLEOTIDE SEQUENCE [LARGE SCALE GENOMIC DNA]</scope>
    <source>
        <strain evidence="5 6">VITHBRA001</strain>
    </source>
</reference>
<dbReference type="PANTHER" id="PTHR31321:SF57">
    <property type="entry name" value="PECTINESTERASE 53-RELATED"/>
    <property type="match status" value="1"/>
</dbReference>
<gene>
    <name evidence="5" type="ORF">OIH86_15175</name>
</gene>
<dbReference type="InterPro" id="IPR011050">
    <property type="entry name" value="Pectin_lyase_fold/virulence"/>
</dbReference>
<evidence type="ECO:0000313" key="5">
    <source>
        <dbReference type="EMBL" id="MCV9886980.1"/>
    </source>
</evidence>
<accession>A0ABT3DIU7</accession>
<name>A0ABT3DIU7_9BACI</name>
<comment type="caution">
    <text evidence="5">The sequence shown here is derived from an EMBL/GenBank/DDBJ whole genome shotgun (WGS) entry which is preliminary data.</text>
</comment>
<evidence type="ECO:0000256" key="2">
    <source>
        <dbReference type="ARBA" id="ARBA00022801"/>
    </source>
</evidence>
<dbReference type="Proteomes" id="UP001526147">
    <property type="component" value="Unassembled WGS sequence"/>
</dbReference>
<protein>
    <submittedName>
        <fullName evidence="5">Pectinesterase family protein</fullName>
    </submittedName>
</protein>
<dbReference type="Gene3D" id="2.160.20.10">
    <property type="entry name" value="Single-stranded right-handed beta-helix, Pectin lyase-like"/>
    <property type="match status" value="1"/>
</dbReference>
<keyword evidence="6" id="KW-1185">Reference proteome</keyword>